<reference evidence="2 3" key="1">
    <citation type="submission" date="2020-07" db="EMBL/GenBank/DDBJ databases">
        <title>Halosimplex litoreum sp. nov. and Halosimplex rubrum sp. nov., isolated from different salt environments.</title>
        <authorList>
            <person name="Cui H."/>
        </authorList>
    </citation>
    <scope>NUCLEOTIDE SEQUENCE [LARGE SCALE GENOMIC DNA]</scope>
    <source>
        <strain evidence="2 3">R2</strain>
    </source>
</reference>
<feature type="domain" description="Pyrrolo-quinoline quinone repeat" evidence="1">
    <location>
        <begin position="70"/>
        <end position="288"/>
    </location>
</feature>
<sequence>MTTVQSFTNNLTALTSHGPSYAFATGDQIQVRDFGSSKPTTTIASPGSSAVLELTDSTLTLGVTPRETERSTIYRFDPETGEQRTQAQLTGDIELITEVGDALVCGTVESSDDDGRSVNRISLLETADLSQRWTNTVRNKAFPGETAQIDETLHIGFENFLVGFDMADGTIQYRSPLNVGYPTAYEGDLIADADRKLRRINLQTLGYEWSTGTEVSGRPVIVGDLVAVPTTNGILAADRESGEKYWSRTLEDVSGFTPELLAYHGGLFWYGTADEQLYGLVPTTGETAFSMAGDIDFLVATINGVVLHSDFEIMELTVSAAE</sequence>
<dbReference type="SUPFAM" id="SSF50998">
    <property type="entry name" value="Quinoprotein alcohol dehydrogenase-like"/>
    <property type="match status" value="1"/>
</dbReference>
<evidence type="ECO:0000313" key="2">
    <source>
        <dbReference type="EMBL" id="QLH81368.1"/>
    </source>
</evidence>
<proteinExistence type="predicted"/>
<dbReference type="KEGG" id="hpel:HZS54_06895"/>
<gene>
    <name evidence="2" type="ORF">HZS54_06895</name>
</gene>
<dbReference type="OrthoDB" id="8638at2157"/>
<dbReference type="InterPro" id="IPR002372">
    <property type="entry name" value="PQQ_rpt_dom"/>
</dbReference>
<accession>A0A7D5T485</accession>
<dbReference type="EMBL" id="CP058909">
    <property type="protein sequence ID" value="QLH81368.1"/>
    <property type="molecule type" value="Genomic_DNA"/>
</dbReference>
<dbReference type="RefSeq" id="WP_179921293.1">
    <property type="nucleotide sequence ID" value="NZ_CP058909.1"/>
</dbReference>
<dbReference type="Gene3D" id="2.130.10.10">
    <property type="entry name" value="YVTN repeat-like/Quinoprotein amine dehydrogenase"/>
    <property type="match status" value="1"/>
</dbReference>
<name>A0A7D5T485_9EURY</name>
<evidence type="ECO:0000313" key="3">
    <source>
        <dbReference type="Proteomes" id="UP000509346"/>
    </source>
</evidence>
<evidence type="ECO:0000259" key="1">
    <source>
        <dbReference type="Pfam" id="PF13360"/>
    </source>
</evidence>
<dbReference type="InterPro" id="IPR015943">
    <property type="entry name" value="WD40/YVTN_repeat-like_dom_sf"/>
</dbReference>
<protein>
    <submittedName>
        <fullName evidence="2">PQQ-binding-like beta-propeller repeat protein</fullName>
    </submittedName>
</protein>
<dbReference type="Proteomes" id="UP000509346">
    <property type="component" value="Chromosome"/>
</dbReference>
<organism evidence="2 3">
    <name type="scientific">Halosimplex pelagicum</name>
    <dbReference type="NCBI Taxonomy" id="869886"/>
    <lineage>
        <taxon>Archaea</taxon>
        <taxon>Methanobacteriati</taxon>
        <taxon>Methanobacteriota</taxon>
        <taxon>Stenosarchaea group</taxon>
        <taxon>Halobacteria</taxon>
        <taxon>Halobacteriales</taxon>
        <taxon>Haloarculaceae</taxon>
        <taxon>Halosimplex</taxon>
    </lineage>
</organism>
<dbReference type="InterPro" id="IPR011047">
    <property type="entry name" value="Quinoprotein_ADH-like_sf"/>
</dbReference>
<dbReference type="Pfam" id="PF13360">
    <property type="entry name" value="PQQ_2"/>
    <property type="match status" value="1"/>
</dbReference>
<keyword evidence="3" id="KW-1185">Reference proteome</keyword>
<dbReference type="GeneID" id="56082302"/>
<dbReference type="AlphaFoldDB" id="A0A7D5T485"/>